<dbReference type="InterPro" id="IPR029066">
    <property type="entry name" value="PLP-binding_barrel"/>
</dbReference>
<dbReference type="PANTHER" id="PTHR28004:SF2">
    <property type="entry name" value="D-SERINE DEHYDRATASE"/>
    <property type="match status" value="1"/>
</dbReference>
<dbReference type="PANTHER" id="PTHR28004">
    <property type="entry name" value="ZGC:162816-RELATED"/>
    <property type="match status" value="1"/>
</dbReference>
<dbReference type="InterPro" id="IPR042208">
    <property type="entry name" value="D-ser_dehydrat-like_sf"/>
</dbReference>
<reference evidence="4 5" key="1">
    <citation type="journal article" date="2011" name="Stand. Genomic Sci.">
        <title>Complete genome sequence of Haliscomenobacter hydrossis type strain (O).</title>
        <authorList>
            <consortium name="US DOE Joint Genome Institute (JGI-PGF)"/>
            <person name="Daligault H."/>
            <person name="Lapidus A."/>
            <person name="Zeytun A."/>
            <person name="Nolan M."/>
            <person name="Lucas S."/>
            <person name="Del Rio T.G."/>
            <person name="Tice H."/>
            <person name="Cheng J.F."/>
            <person name="Tapia R."/>
            <person name="Han C."/>
            <person name="Goodwin L."/>
            <person name="Pitluck S."/>
            <person name="Liolios K."/>
            <person name="Pagani I."/>
            <person name="Ivanova N."/>
            <person name="Huntemann M."/>
            <person name="Mavromatis K."/>
            <person name="Mikhailova N."/>
            <person name="Pati A."/>
            <person name="Chen A."/>
            <person name="Palaniappan K."/>
            <person name="Land M."/>
            <person name="Hauser L."/>
            <person name="Brambilla E.M."/>
            <person name="Rohde M."/>
            <person name="Verbarg S."/>
            <person name="Goker M."/>
            <person name="Bristow J."/>
            <person name="Eisen J.A."/>
            <person name="Markowitz V."/>
            <person name="Hugenholtz P."/>
            <person name="Kyrpides N.C."/>
            <person name="Klenk H.P."/>
            <person name="Woyke T."/>
        </authorList>
    </citation>
    <scope>NUCLEOTIDE SEQUENCE [LARGE SCALE GENOMIC DNA]</scope>
    <source>
        <strain evidence="5">ATCC 27775 / DSM 1100 / LMG 10767 / O</strain>
    </source>
</reference>
<dbReference type="STRING" id="760192.Halhy_0113"/>
<feature type="domain" description="D-serine dehydratase-like" evidence="3">
    <location>
        <begin position="261"/>
        <end position="351"/>
    </location>
</feature>
<reference key="2">
    <citation type="submission" date="2011-04" db="EMBL/GenBank/DDBJ databases">
        <title>Complete sequence of chromosome of Haliscomenobacter hydrossis DSM 1100.</title>
        <authorList>
            <consortium name="US DOE Joint Genome Institute (JGI-PGF)"/>
            <person name="Lucas S."/>
            <person name="Han J."/>
            <person name="Lapidus A."/>
            <person name="Bruce D."/>
            <person name="Goodwin L."/>
            <person name="Pitluck S."/>
            <person name="Peters L."/>
            <person name="Kyrpides N."/>
            <person name="Mavromatis K."/>
            <person name="Ivanova N."/>
            <person name="Ovchinnikova G."/>
            <person name="Pagani I."/>
            <person name="Daligault H."/>
            <person name="Detter J.C."/>
            <person name="Han C."/>
            <person name="Land M."/>
            <person name="Hauser L."/>
            <person name="Markowitz V."/>
            <person name="Cheng J.-F."/>
            <person name="Hugenholtz P."/>
            <person name="Woyke T."/>
            <person name="Wu D."/>
            <person name="Verbarg S."/>
            <person name="Frueling A."/>
            <person name="Brambilla E."/>
            <person name="Klenk H.-P."/>
            <person name="Eisen J.A."/>
        </authorList>
    </citation>
    <scope>NUCLEOTIDE SEQUENCE</scope>
    <source>
        <strain>DSM 1100</strain>
    </source>
</reference>
<dbReference type="HOGENOM" id="CLU_031639_1_0_10"/>
<dbReference type="eggNOG" id="COG3616">
    <property type="taxonomic scope" value="Bacteria"/>
</dbReference>
<dbReference type="Gene3D" id="2.40.37.20">
    <property type="entry name" value="D-serine dehydratase-like domain"/>
    <property type="match status" value="1"/>
</dbReference>
<accession>F4KSR2</accession>
<evidence type="ECO:0000259" key="3">
    <source>
        <dbReference type="SMART" id="SM01119"/>
    </source>
</evidence>
<organism evidence="4 5">
    <name type="scientific">Haliscomenobacter hydrossis (strain ATCC 27775 / DSM 1100 / LMG 10767 / O)</name>
    <dbReference type="NCBI Taxonomy" id="760192"/>
    <lineage>
        <taxon>Bacteria</taxon>
        <taxon>Pseudomonadati</taxon>
        <taxon>Bacteroidota</taxon>
        <taxon>Saprospiria</taxon>
        <taxon>Saprospirales</taxon>
        <taxon>Haliscomenobacteraceae</taxon>
        <taxon>Haliscomenobacter</taxon>
    </lineage>
</organism>
<dbReference type="InterPro" id="IPR026956">
    <property type="entry name" value="D-ser_dehydrat-like_dom"/>
</dbReference>
<dbReference type="EMBL" id="CP002691">
    <property type="protein sequence ID" value="AEE48026.1"/>
    <property type="molecule type" value="Genomic_DNA"/>
</dbReference>
<protein>
    <submittedName>
        <fullName evidence="4">Alanine racemase domain protein</fullName>
    </submittedName>
</protein>
<dbReference type="OrthoDB" id="9788869at2"/>
<dbReference type="InterPro" id="IPR001608">
    <property type="entry name" value="Ala_racemase_N"/>
</dbReference>
<comment type="similarity">
    <text evidence="1">Belongs to the DSD1 family.</text>
</comment>
<proteinExistence type="inferred from homology"/>
<keyword evidence="5" id="KW-1185">Reference proteome</keyword>
<dbReference type="AlphaFoldDB" id="F4KSR2"/>
<dbReference type="GO" id="GO:0036088">
    <property type="term" value="P:D-serine catabolic process"/>
    <property type="evidence" value="ECO:0007669"/>
    <property type="project" value="TreeGrafter"/>
</dbReference>
<dbReference type="Gene3D" id="3.20.20.10">
    <property type="entry name" value="Alanine racemase"/>
    <property type="match status" value="1"/>
</dbReference>
<dbReference type="Pfam" id="PF01168">
    <property type="entry name" value="Ala_racemase_N"/>
    <property type="match status" value="1"/>
</dbReference>
<dbReference type="Proteomes" id="UP000008461">
    <property type="component" value="Chromosome"/>
</dbReference>
<name>F4KSR2_HALH1</name>
<gene>
    <name evidence="4" type="ordered locus">Halhy_0113</name>
</gene>
<dbReference type="GO" id="GO:0008721">
    <property type="term" value="F:D-serine ammonia-lyase activity"/>
    <property type="evidence" value="ECO:0007669"/>
    <property type="project" value="TreeGrafter"/>
</dbReference>
<dbReference type="RefSeq" id="WP_013762590.1">
    <property type="nucleotide sequence ID" value="NC_015510.1"/>
</dbReference>
<dbReference type="InterPro" id="IPR051466">
    <property type="entry name" value="D-amino_acid_metab_enzyme"/>
</dbReference>
<evidence type="ECO:0000256" key="1">
    <source>
        <dbReference type="ARBA" id="ARBA00005323"/>
    </source>
</evidence>
<evidence type="ECO:0000256" key="2">
    <source>
        <dbReference type="ARBA" id="ARBA00023239"/>
    </source>
</evidence>
<sequence>MDNNWFLLKDTTPIDSPALLLYKDRVASNINLMLQIAGSAERLIPHVKTYKMTELVRMQLMQGITRFKCATIAEAEMTARAGASTVIIAHQLVGPKIERLAQLVQTFPKVEFISLVDCAESASAHQVVFSSHRLTANILVDVNNAMDRSGHPLNDELFPFYQSLFRYPYLKVLGLHVYDGSFRDADFAARKAKSDQAFQGVSVLLQQISAAGLPDPLVIAGGSPAQNVHAQREGVHLSPGTCLVWDWGYGEGLPDQPFQWAGLVFTRVISKPKPGYLTVDLGHKAIAAENSIDKRVKFLNLDQYSFVSQSEEHLVLEVADWEKWKVGDALYGVPYHICPTINLYEEALVIQNGEWVDTWQVVARKRKISI</sequence>
<dbReference type="CDD" id="cd06821">
    <property type="entry name" value="PLPDE_III_D-TA"/>
    <property type="match status" value="1"/>
</dbReference>
<dbReference type="SUPFAM" id="SSF51419">
    <property type="entry name" value="PLP-binding barrel"/>
    <property type="match status" value="1"/>
</dbReference>
<dbReference type="Pfam" id="PF14031">
    <property type="entry name" value="D-ser_dehydrat"/>
    <property type="match status" value="1"/>
</dbReference>
<dbReference type="SMART" id="SM01119">
    <property type="entry name" value="D-ser_dehydrat"/>
    <property type="match status" value="1"/>
</dbReference>
<keyword evidence="2" id="KW-0456">Lyase</keyword>
<evidence type="ECO:0000313" key="4">
    <source>
        <dbReference type="EMBL" id="AEE48026.1"/>
    </source>
</evidence>
<dbReference type="KEGG" id="hhy:Halhy_0113"/>
<evidence type="ECO:0000313" key="5">
    <source>
        <dbReference type="Proteomes" id="UP000008461"/>
    </source>
</evidence>